<dbReference type="Proteomes" id="UP000223525">
    <property type="component" value="Unassembled WGS sequence"/>
</dbReference>
<comment type="caution">
    <text evidence="2">The sequence shown here is derived from an EMBL/GenBank/DDBJ whole genome shotgun (WGS) entry which is preliminary data.</text>
</comment>
<feature type="domain" description="Antitoxin SocA-like Panacea" evidence="1">
    <location>
        <begin position="25"/>
        <end position="115"/>
    </location>
</feature>
<evidence type="ECO:0000259" key="1">
    <source>
        <dbReference type="Pfam" id="PF13274"/>
    </source>
</evidence>
<sequence length="147" mass="17336">MTKRLKAICRRLIELSNGTISNLVLQKLLYLIQAYSLVDENQPEPAFDDKIEAWQYGPVVPEAYYGFKYNLNEIKNADITVLDENIERRIREIYETFGRQDPFDLVNLTHSYNSWINAWRNPFDSTITNDDIVECHSQLIHDTEFIF</sequence>
<dbReference type="InterPro" id="IPR025272">
    <property type="entry name" value="SocA_Panacea"/>
</dbReference>
<dbReference type="AlphaFoldDB" id="A0A2C6B1N4"/>
<name>A0A2C6B1N4_FUSNP</name>
<gene>
    <name evidence="2" type="ORF">CA836_07385</name>
</gene>
<proteinExistence type="predicted"/>
<reference evidence="2 3" key="1">
    <citation type="submission" date="2017-06" db="EMBL/GenBank/DDBJ databases">
        <title>Draft genome sequence of Fusobacterium nucleatum subsp. polymorphum KCOM 1248 (=ChDC F113).</title>
        <authorList>
            <person name="Kook J.-K."/>
            <person name="Park S.-N."/>
            <person name="Lim Y.K."/>
            <person name="Roh H."/>
        </authorList>
    </citation>
    <scope>NUCLEOTIDE SEQUENCE [LARGE SCALE GENOMIC DNA]</scope>
    <source>
        <strain evidence="3">KCOM 1248 (ChDC F113)</strain>
    </source>
</reference>
<dbReference type="EMBL" id="NIRK01000001">
    <property type="protein sequence ID" value="PHH99507.1"/>
    <property type="molecule type" value="Genomic_DNA"/>
</dbReference>
<dbReference type="RefSeq" id="WP_099002869.1">
    <property type="nucleotide sequence ID" value="NZ_CP077158.1"/>
</dbReference>
<protein>
    <recommendedName>
        <fullName evidence="1">Antitoxin SocA-like Panacea domain-containing protein</fullName>
    </recommendedName>
</protein>
<evidence type="ECO:0000313" key="3">
    <source>
        <dbReference type="Proteomes" id="UP000223525"/>
    </source>
</evidence>
<accession>A0A2C6B1N4</accession>
<organism evidence="2 3">
    <name type="scientific">Fusobacterium nucleatum subsp. polymorphum</name>
    <name type="common">Fusobacterium polymorphum</name>
    <dbReference type="NCBI Taxonomy" id="76857"/>
    <lineage>
        <taxon>Bacteria</taxon>
        <taxon>Fusobacteriati</taxon>
        <taxon>Fusobacteriota</taxon>
        <taxon>Fusobacteriia</taxon>
        <taxon>Fusobacteriales</taxon>
        <taxon>Fusobacteriaceae</taxon>
        <taxon>Fusobacterium</taxon>
    </lineage>
</organism>
<evidence type="ECO:0000313" key="2">
    <source>
        <dbReference type="EMBL" id="PHH99507.1"/>
    </source>
</evidence>
<dbReference type="Pfam" id="PF13274">
    <property type="entry name" value="SocA_Panacea"/>
    <property type="match status" value="1"/>
</dbReference>